<feature type="region of interest" description="Disordered" evidence="1">
    <location>
        <begin position="102"/>
        <end position="121"/>
    </location>
</feature>
<reference evidence="3" key="3">
    <citation type="submission" date="2025-09" db="UniProtKB">
        <authorList>
            <consortium name="Ensembl"/>
        </authorList>
    </citation>
    <scope>IDENTIFICATION</scope>
</reference>
<dbReference type="InterPro" id="IPR021885">
    <property type="entry name" value="DUF3496"/>
</dbReference>
<reference evidence="3 4" key="1">
    <citation type="submission" date="2013-03" db="EMBL/GenBank/DDBJ databases">
        <authorList>
            <person name="Warren W."/>
            <person name="Wilson R.K."/>
        </authorList>
    </citation>
    <scope>NUCLEOTIDE SEQUENCE</scope>
</reference>
<reference evidence="3" key="2">
    <citation type="submission" date="2025-08" db="UniProtKB">
        <authorList>
            <consortium name="Ensembl"/>
        </authorList>
    </citation>
    <scope>IDENTIFICATION</scope>
</reference>
<name>A0A2K5WP27_MACFA</name>
<keyword evidence="4" id="KW-1185">Reference proteome</keyword>
<dbReference type="Ensembl" id="ENSMFAT00000013136.2">
    <property type="protein sequence ID" value="ENSMFAP00000038877.2"/>
    <property type="gene ID" value="ENSMFAG00000038775.2"/>
</dbReference>
<dbReference type="GeneTree" id="ENSGT00940000163510"/>
<proteinExistence type="predicted"/>
<evidence type="ECO:0000259" key="2">
    <source>
        <dbReference type="Pfam" id="PF12001"/>
    </source>
</evidence>
<accession>A0A2K5WP27</accession>
<dbReference type="Bgee" id="ENSMFAG00000038775">
    <property type="expression patterns" value="Expressed in temporal lobe and 7 other cell types or tissues"/>
</dbReference>
<dbReference type="STRING" id="9541.ENSMFAP00000038877"/>
<protein>
    <recommendedName>
        <fullName evidence="2">DUF3496 domain-containing protein</fullName>
    </recommendedName>
</protein>
<feature type="domain" description="DUF3496" evidence="2">
    <location>
        <begin position="2"/>
        <end position="103"/>
    </location>
</feature>
<evidence type="ECO:0000313" key="3">
    <source>
        <dbReference type="Ensembl" id="ENSMFAP00000038877.2"/>
    </source>
</evidence>
<organism evidence="3 4">
    <name type="scientific">Macaca fascicularis</name>
    <name type="common">Crab-eating macaque</name>
    <name type="synonym">Cynomolgus monkey</name>
    <dbReference type="NCBI Taxonomy" id="9541"/>
    <lineage>
        <taxon>Eukaryota</taxon>
        <taxon>Metazoa</taxon>
        <taxon>Chordata</taxon>
        <taxon>Craniata</taxon>
        <taxon>Vertebrata</taxon>
        <taxon>Euteleostomi</taxon>
        <taxon>Mammalia</taxon>
        <taxon>Eutheria</taxon>
        <taxon>Euarchontoglires</taxon>
        <taxon>Primates</taxon>
        <taxon>Haplorrhini</taxon>
        <taxon>Catarrhini</taxon>
        <taxon>Cercopithecidae</taxon>
        <taxon>Cercopithecinae</taxon>
        <taxon>Macaca</taxon>
    </lineage>
</organism>
<dbReference type="VEuPathDB" id="HostDB:ENSMFAG00000038775"/>
<dbReference type="Pfam" id="PF12001">
    <property type="entry name" value="DUF3496"/>
    <property type="match status" value="1"/>
</dbReference>
<feature type="compositionally biased region" description="Polar residues" evidence="1">
    <location>
        <begin position="108"/>
        <end position="121"/>
    </location>
</feature>
<evidence type="ECO:0000313" key="4">
    <source>
        <dbReference type="Proteomes" id="UP000233100"/>
    </source>
</evidence>
<dbReference type="AlphaFoldDB" id="A0A2K5WP27"/>
<dbReference type="Proteomes" id="UP000233100">
    <property type="component" value="Chromosome 15"/>
</dbReference>
<sequence length="160" mass="18179">MKELTLKDVECKFSEMKTAYEEVTTELEEYKEAFAATLKANNSMSKKIMKSNKKIAMINTKLLMEKERMKYFLSTLPTRPHPELPCAENLNSTGLNRKYIPKTPIRIPTSNPQTSNNCENSLTEMEPDCVEQIIRETKKTFDVLGTCSGLLSSLESTALE</sequence>
<evidence type="ECO:0000256" key="1">
    <source>
        <dbReference type="SAM" id="MobiDB-lite"/>
    </source>
</evidence>